<dbReference type="EMBL" id="JBBPBM010000037">
    <property type="protein sequence ID" value="KAK8528218.1"/>
    <property type="molecule type" value="Genomic_DNA"/>
</dbReference>
<dbReference type="PANTHER" id="PTHR28441:SF2">
    <property type="entry name" value="PROTEIN FAM91A1"/>
    <property type="match status" value="1"/>
</dbReference>
<comment type="caution">
    <text evidence="2">The sequence shown here is derived from an EMBL/GenBank/DDBJ whole genome shotgun (WGS) entry which is preliminary data.</text>
</comment>
<evidence type="ECO:0000313" key="2">
    <source>
        <dbReference type="EMBL" id="KAK8528218.1"/>
    </source>
</evidence>
<evidence type="ECO:0000313" key="3">
    <source>
        <dbReference type="Proteomes" id="UP001472677"/>
    </source>
</evidence>
<name>A0ABR2D2B8_9ROSI</name>
<dbReference type="Pfam" id="PF14647">
    <property type="entry name" value="FAM91_N"/>
    <property type="match status" value="1"/>
</dbReference>
<proteinExistence type="predicted"/>
<dbReference type="Proteomes" id="UP001472677">
    <property type="component" value="Unassembled WGS sequence"/>
</dbReference>
<dbReference type="InterPro" id="IPR028091">
    <property type="entry name" value="FAM91_N_dom"/>
</dbReference>
<evidence type="ECO:0000259" key="1">
    <source>
        <dbReference type="Pfam" id="PF14647"/>
    </source>
</evidence>
<keyword evidence="3" id="KW-1185">Reference proteome</keyword>
<accession>A0ABR2D2B8</accession>
<dbReference type="InterPro" id="IPR039199">
    <property type="entry name" value="FAM91"/>
</dbReference>
<protein>
    <recommendedName>
        <fullName evidence="1">FAM91 N-terminal domain-containing protein</fullName>
    </recommendedName>
</protein>
<gene>
    <name evidence="2" type="ORF">V6N12_074753</name>
</gene>
<feature type="domain" description="FAM91 N-terminal" evidence="1">
    <location>
        <begin position="17"/>
        <end position="165"/>
    </location>
</feature>
<dbReference type="PANTHER" id="PTHR28441">
    <property type="entry name" value="PROTEIN FAM91A1"/>
    <property type="match status" value="1"/>
</dbReference>
<reference evidence="2 3" key="1">
    <citation type="journal article" date="2024" name="G3 (Bethesda)">
        <title>Genome assembly of Hibiscus sabdariffa L. provides insights into metabolisms of medicinal natural products.</title>
        <authorList>
            <person name="Kim T."/>
        </authorList>
    </citation>
    <scope>NUCLEOTIDE SEQUENCE [LARGE SCALE GENOMIC DNA]</scope>
    <source>
        <strain evidence="2">TK-2024</strain>
        <tissue evidence="2">Old leaves</tissue>
    </source>
</reference>
<organism evidence="2 3">
    <name type="scientific">Hibiscus sabdariffa</name>
    <name type="common">roselle</name>
    <dbReference type="NCBI Taxonomy" id="183260"/>
    <lineage>
        <taxon>Eukaryota</taxon>
        <taxon>Viridiplantae</taxon>
        <taxon>Streptophyta</taxon>
        <taxon>Embryophyta</taxon>
        <taxon>Tracheophyta</taxon>
        <taxon>Spermatophyta</taxon>
        <taxon>Magnoliopsida</taxon>
        <taxon>eudicotyledons</taxon>
        <taxon>Gunneridae</taxon>
        <taxon>Pentapetalae</taxon>
        <taxon>rosids</taxon>
        <taxon>malvids</taxon>
        <taxon>Malvales</taxon>
        <taxon>Malvaceae</taxon>
        <taxon>Malvoideae</taxon>
        <taxon>Hibiscus</taxon>
    </lineage>
</organism>
<sequence length="191" mass="23011">MQHIPTTVEEQLFLKAVKEECRWENLPKRLQPIFSSKDEWHRSFHYLTPFVFSPFSVIEHCIKKRLQWNNSFARKVCKQNEYYEEMMRFLRKSLALFPYYLAEYVCRVMRVSPFRYYCDMIFDLMRNEQPYDSIPNFSAADALRLTGIGRNEFIDIMNKCKSKHMPAQVIQVKSMHSHNDYHSLSCLVMLQ</sequence>